<sequence length="133" mass="14892">MHDPSERHDESQPQQIQEHLWWIVLSPSIWAIHFLACYVTAAIWCEKVGSNSDSGWLLGLVGGYTTVAVVAISVIAGWSLRSYRRRDQSPSYDSDDPSDRTHFIGFTAFLLSLLSLVATFFTALAMVIVRSCD</sequence>
<keyword evidence="1" id="KW-1133">Transmembrane helix</keyword>
<evidence type="ECO:0000256" key="1">
    <source>
        <dbReference type="SAM" id="Phobius"/>
    </source>
</evidence>
<feature type="transmembrane region" description="Helical" evidence="1">
    <location>
        <begin position="56"/>
        <end position="80"/>
    </location>
</feature>
<keyword evidence="3" id="KW-1185">Reference proteome</keyword>
<reference evidence="2 3" key="1">
    <citation type="journal article" date="2020" name="Antonie Van Leeuwenhoek">
        <title>Rhodopirellula heiligendammensis sp. nov., Rhodopirellula pilleata sp. nov., and Rhodopirellula solitaria sp. nov. isolated from natural or artificial marine surfaces in Northern Germany and California, USA, and emended description of the genus Rhodopirellula.</title>
        <authorList>
            <person name="Kallscheuer N."/>
            <person name="Wiegand S."/>
            <person name="Jogler M."/>
            <person name="Boedeker C."/>
            <person name="Peeters S.H."/>
            <person name="Rast P."/>
            <person name="Heuer A."/>
            <person name="Jetten M.S.M."/>
            <person name="Rohde M."/>
            <person name="Jogler C."/>
        </authorList>
    </citation>
    <scope>NUCLEOTIDE SEQUENCE [LARGE SCALE GENOMIC DNA]</scope>
    <source>
        <strain evidence="2 3">Poly21</strain>
    </source>
</reference>
<organism evidence="2 3">
    <name type="scientific">Allorhodopirellula heiligendammensis</name>
    <dbReference type="NCBI Taxonomy" id="2714739"/>
    <lineage>
        <taxon>Bacteria</taxon>
        <taxon>Pseudomonadati</taxon>
        <taxon>Planctomycetota</taxon>
        <taxon>Planctomycetia</taxon>
        <taxon>Pirellulales</taxon>
        <taxon>Pirellulaceae</taxon>
        <taxon>Allorhodopirellula</taxon>
    </lineage>
</organism>
<feature type="transmembrane region" description="Helical" evidence="1">
    <location>
        <begin position="101"/>
        <end position="129"/>
    </location>
</feature>
<feature type="transmembrane region" description="Helical" evidence="1">
    <location>
        <begin position="20"/>
        <end position="44"/>
    </location>
</feature>
<comment type="caution">
    <text evidence="2">The sequence shown here is derived from an EMBL/GenBank/DDBJ whole genome shotgun (WGS) entry which is preliminary data.</text>
</comment>
<keyword evidence="1" id="KW-0812">Transmembrane</keyword>
<dbReference type="EMBL" id="SJPU01000001">
    <property type="protein sequence ID" value="TWU18389.1"/>
    <property type="molecule type" value="Genomic_DNA"/>
</dbReference>
<protein>
    <submittedName>
        <fullName evidence="2">Uncharacterized protein</fullName>
    </submittedName>
</protein>
<proteinExistence type="predicted"/>
<dbReference type="AlphaFoldDB" id="A0A5C6C6H7"/>
<name>A0A5C6C6H7_9BACT</name>
<dbReference type="Proteomes" id="UP000319908">
    <property type="component" value="Unassembled WGS sequence"/>
</dbReference>
<accession>A0A5C6C6H7</accession>
<dbReference type="RefSeq" id="WP_302117306.1">
    <property type="nucleotide sequence ID" value="NZ_SJPU01000001.1"/>
</dbReference>
<evidence type="ECO:0000313" key="2">
    <source>
        <dbReference type="EMBL" id="TWU18389.1"/>
    </source>
</evidence>
<evidence type="ECO:0000313" key="3">
    <source>
        <dbReference type="Proteomes" id="UP000319908"/>
    </source>
</evidence>
<keyword evidence="1" id="KW-0472">Membrane</keyword>
<gene>
    <name evidence="2" type="ORF">Poly21_05510</name>
</gene>